<feature type="compositionally biased region" description="Polar residues" evidence="1">
    <location>
        <begin position="149"/>
        <end position="158"/>
    </location>
</feature>
<evidence type="ECO:0000259" key="2">
    <source>
        <dbReference type="PROSITE" id="PS50105"/>
    </source>
</evidence>
<protein>
    <recommendedName>
        <fullName evidence="2">SAM domain-containing protein</fullName>
    </recommendedName>
</protein>
<reference evidence="3" key="1">
    <citation type="submission" date="2023-03" db="EMBL/GenBank/DDBJ databases">
        <authorList>
            <person name="Steffen K."/>
            <person name="Cardenas P."/>
        </authorList>
    </citation>
    <scope>NUCLEOTIDE SEQUENCE</scope>
</reference>
<feature type="compositionally biased region" description="Low complexity" evidence="1">
    <location>
        <begin position="112"/>
        <end position="123"/>
    </location>
</feature>
<organism evidence="3 4">
    <name type="scientific">Geodia barretti</name>
    <name type="common">Barrett's horny sponge</name>
    <dbReference type="NCBI Taxonomy" id="519541"/>
    <lineage>
        <taxon>Eukaryota</taxon>
        <taxon>Metazoa</taxon>
        <taxon>Porifera</taxon>
        <taxon>Demospongiae</taxon>
        <taxon>Heteroscleromorpha</taxon>
        <taxon>Tetractinellida</taxon>
        <taxon>Astrophorina</taxon>
        <taxon>Geodiidae</taxon>
        <taxon>Geodia</taxon>
    </lineage>
</organism>
<evidence type="ECO:0000256" key="1">
    <source>
        <dbReference type="SAM" id="MobiDB-lite"/>
    </source>
</evidence>
<feature type="region of interest" description="Disordered" evidence="1">
    <location>
        <begin position="1"/>
        <end position="58"/>
    </location>
</feature>
<dbReference type="EMBL" id="CASHTH010003594">
    <property type="protein sequence ID" value="CAI8046862.1"/>
    <property type="molecule type" value="Genomic_DNA"/>
</dbReference>
<evidence type="ECO:0000313" key="4">
    <source>
        <dbReference type="Proteomes" id="UP001174909"/>
    </source>
</evidence>
<dbReference type="SUPFAM" id="SSF47769">
    <property type="entry name" value="SAM/Pointed domain"/>
    <property type="match status" value="1"/>
</dbReference>
<feature type="domain" description="SAM" evidence="2">
    <location>
        <begin position="770"/>
        <end position="834"/>
    </location>
</feature>
<dbReference type="CDD" id="cd09487">
    <property type="entry name" value="SAM_superfamily"/>
    <property type="match status" value="1"/>
</dbReference>
<keyword evidence="4" id="KW-1185">Reference proteome</keyword>
<proteinExistence type="predicted"/>
<dbReference type="Pfam" id="PF00536">
    <property type="entry name" value="SAM_1"/>
    <property type="match status" value="1"/>
</dbReference>
<dbReference type="Proteomes" id="UP001174909">
    <property type="component" value="Unassembled WGS sequence"/>
</dbReference>
<dbReference type="InterPro" id="IPR001660">
    <property type="entry name" value="SAM"/>
</dbReference>
<comment type="caution">
    <text evidence="3">The sequence shown here is derived from an EMBL/GenBank/DDBJ whole genome shotgun (WGS) entry which is preliminary data.</text>
</comment>
<sequence>MEGMQNGPDQRIKPPLLPKPSRFKSGKTEPCRFSSPKAARLQIYPSPPAESSPTNASVTCSLDSTAPCLADNPATTAAPTTNSAHKFTTTTITTTAGTTINVPSCYSEVTLVSSSPVPDSPVSTGAGNERRISCSTTSSEPTPSPSGSLRPTSRTSIRQHMPPHPLLEEEDFNHRVINSVYPSPVHTVDSKTICLSPPSVRDIGSESLSLHKLVEKHSQSFPLQIKVVHGCNGQTPQLSLASGDYYNIHFVKHQEVVSMTDKLGLQYTIPLNSSFQFGLVYSDDPNTHQSQIYEKVGHLVSLSPLPKVVCPTRDVGNSEDKNAISAGEILVIKRVIRPKLRRKSLAVLSLKTQTIKTLPLDCEGHFSLSPKKNQMYLLELVRCVPDVFPCKAKMFLSSDAASNSQRTSHSLLHAVVTLTGQKTETSLIASPVTFTAFEDQNGETGAQVNEHLVDIPVDDRLSDVAVLVVDTTECGLQEMLNFRTRTLFETFDVTRVKSWYDPMSDDMTQSLLYATIGRGSEGMGIRVDKPMGAFTRYAPFVAGDSAEKYEALYETVYSPSMERRQSPTYHLGHSNEVAAQYEQPSTSHRVFLSTSLNETASLPPAAKINDSITNPTLHPLHSDPKPISVRRSLQHSKSHYTLPPSDLFMTDCYEDMQATVTSPPTRPAPITSREGTDSKLEQLMATTASLQTQLSQLTLHVSAMQEQLKEVVQMNVVMKRLLEGVSALTLPTSQLRGAQGVYRGRNSAVLAPTSAREAQILQNRHYLDSLDTAQVESVLRSMGLSQYITRFREEQVTGSVLLHCNEAILERELGVERQLHRKRLLAVIGGHQSARDILSRNITHTL</sequence>
<dbReference type="PROSITE" id="PS50105">
    <property type="entry name" value="SAM_DOMAIN"/>
    <property type="match status" value="1"/>
</dbReference>
<dbReference type="InterPro" id="IPR013761">
    <property type="entry name" value="SAM/pointed_sf"/>
</dbReference>
<feature type="compositionally biased region" description="Low complexity" evidence="1">
    <location>
        <begin position="133"/>
        <end position="148"/>
    </location>
</feature>
<feature type="region of interest" description="Disordered" evidence="1">
    <location>
        <begin position="111"/>
        <end position="160"/>
    </location>
</feature>
<accession>A0AA35TF76</accession>
<evidence type="ECO:0000313" key="3">
    <source>
        <dbReference type="EMBL" id="CAI8046862.1"/>
    </source>
</evidence>
<dbReference type="AlphaFoldDB" id="A0AA35TF76"/>
<dbReference type="SMART" id="SM00454">
    <property type="entry name" value="SAM"/>
    <property type="match status" value="1"/>
</dbReference>
<name>A0AA35TF76_GEOBA</name>
<gene>
    <name evidence="3" type="ORF">GBAR_LOCUS25914</name>
</gene>
<dbReference type="Gene3D" id="1.10.150.50">
    <property type="entry name" value="Transcription Factor, Ets-1"/>
    <property type="match status" value="1"/>
</dbReference>